<reference evidence="2 3" key="1">
    <citation type="submission" date="2017-06" db="EMBL/GenBank/DDBJ databases">
        <authorList>
            <person name="Varghese N."/>
            <person name="Submissions S."/>
        </authorList>
    </citation>
    <scope>NUCLEOTIDE SEQUENCE [LARGE SCALE GENOMIC DNA]</scope>
    <source>
        <strain evidence="2 3">DSM 19840</strain>
    </source>
</reference>
<feature type="transmembrane region" description="Helical" evidence="1">
    <location>
        <begin position="20"/>
        <end position="37"/>
    </location>
</feature>
<dbReference type="EMBL" id="FZNV01000004">
    <property type="protein sequence ID" value="SNR64286.1"/>
    <property type="molecule type" value="Genomic_DNA"/>
</dbReference>
<keyword evidence="1" id="KW-0812">Transmembrane</keyword>
<accession>A0ABY1SJF2</accession>
<gene>
    <name evidence="2" type="ORF">SAMN04488009_2920</name>
</gene>
<keyword evidence="3" id="KW-1185">Reference proteome</keyword>
<evidence type="ECO:0000313" key="3">
    <source>
        <dbReference type="Proteomes" id="UP000198337"/>
    </source>
</evidence>
<name>A0ABY1SJF2_9FLAO</name>
<dbReference type="RefSeq" id="WP_089261372.1">
    <property type="nucleotide sequence ID" value="NZ_FZNV01000004.1"/>
</dbReference>
<keyword evidence="1" id="KW-1133">Transmembrane helix</keyword>
<feature type="transmembrane region" description="Helical" evidence="1">
    <location>
        <begin position="91"/>
        <end position="113"/>
    </location>
</feature>
<proteinExistence type="predicted"/>
<organism evidence="2 3">
    <name type="scientific">Maribacter sedimenticola</name>
    <dbReference type="NCBI Taxonomy" id="228956"/>
    <lineage>
        <taxon>Bacteria</taxon>
        <taxon>Pseudomonadati</taxon>
        <taxon>Bacteroidota</taxon>
        <taxon>Flavobacteriia</taxon>
        <taxon>Flavobacteriales</taxon>
        <taxon>Flavobacteriaceae</taxon>
        <taxon>Maribacter</taxon>
    </lineage>
</organism>
<keyword evidence="1" id="KW-0472">Membrane</keyword>
<feature type="transmembrane region" description="Helical" evidence="1">
    <location>
        <begin position="49"/>
        <end position="71"/>
    </location>
</feature>
<comment type="caution">
    <text evidence="2">The sequence shown here is derived from an EMBL/GenBank/DDBJ whole genome shotgun (WGS) entry which is preliminary data.</text>
</comment>
<evidence type="ECO:0000256" key="1">
    <source>
        <dbReference type="SAM" id="Phobius"/>
    </source>
</evidence>
<protein>
    <submittedName>
        <fullName evidence="2">Uncharacterized protein</fullName>
    </submittedName>
</protein>
<sequence>MKLKETIYEVKRDYANNKTLYLFFAYAFLVYVLLAINMEYDSNMGIIGILLKLSTIFLVPLYGGALYFLYLMDIFFFKGMIGWFKDLGGDISDYIGTAFVVFLGALFLIYCYYEIHELIVWTPIEMVLSGFGYKV</sequence>
<dbReference type="Proteomes" id="UP000198337">
    <property type="component" value="Unassembled WGS sequence"/>
</dbReference>
<evidence type="ECO:0000313" key="2">
    <source>
        <dbReference type="EMBL" id="SNR64286.1"/>
    </source>
</evidence>